<feature type="signal peptide" evidence="1">
    <location>
        <begin position="1"/>
        <end position="19"/>
    </location>
</feature>
<dbReference type="AlphaFoldDB" id="A0A084WSI6"/>
<reference evidence="3" key="2">
    <citation type="submission" date="2020-05" db="UniProtKB">
        <authorList>
            <consortium name="EnsemblMetazoa"/>
        </authorList>
    </citation>
    <scope>IDENTIFICATION</scope>
</reference>
<evidence type="ECO:0000313" key="3">
    <source>
        <dbReference type="EnsemblMetazoa" id="ASIC021484-PA"/>
    </source>
</evidence>
<dbReference type="EMBL" id="ATLV01026575">
    <property type="status" value="NOT_ANNOTATED_CDS"/>
    <property type="molecule type" value="Genomic_DNA"/>
</dbReference>
<evidence type="ECO:0000313" key="4">
    <source>
        <dbReference type="Proteomes" id="UP000030765"/>
    </source>
</evidence>
<protein>
    <submittedName>
        <fullName evidence="2 3">Uncharacterized protein</fullName>
    </submittedName>
</protein>
<dbReference type="EnsemblMetazoa" id="ASIC021484-RA">
    <property type="protein sequence ID" value="ASIC021484-PA"/>
    <property type="gene ID" value="ASIC021484"/>
</dbReference>
<evidence type="ECO:0000313" key="2">
    <source>
        <dbReference type="EMBL" id="KFB53180.1"/>
    </source>
</evidence>
<dbReference type="VEuPathDB" id="VectorBase:ASIC021484"/>
<organism evidence="2">
    <name type="scientific">Anopheles sinensis</name>
    <name type="common">Mosquito</name>
    <dbReference type="NCBI Taxonomy" id="74873"/>
    <lineage>
        <taxon>Eukaryota</taxon>
        <taxon>Metazoa</taxon>
        <taxon>Ecdysozoa</taxon>
        <taxon>Arthropoda</taxon>
        <taxon>Hexapoda</taxon>
        <taxon>Insecta</taxon>
        <taxon>Pterygota</taxon>
        <taxon>Neoptera</taxon>
        <taxon>Endopterygota</taxon>
        <taxon>Diptera</taxon>
        <taxon>Nematocera</taxon>
        <taxon>Culicoidea</taxon>
        <taxon>Culicidae</taxon>
        <taxon>Anophelinae</taxon>
        <taxon>Anopheles</taxon>
    </lineage>
</organism>
<evidence type="ECO:0000256" key="1">
    <source>
        <dbReference type="SAM" id="SignalP"/>
    </source>
</evidence>
<reference evidence="2 4" key="1">
    <citation type="journal article" date="2014" name="BMC Genomics">
        <title>Genome sequence of Anopheles sinensis provides insight into genetics basis of mosquito competence for malaria parasites.</title>
        <authorList>
            <person name="Zhou D."/>
            <person name="Zhang D."/>
            <person name="Ding G."/>
            <person name="Shi L."/>
            <person name="Hou Q."/>
            <person name="Ye Y."/>
            <person name="Xu Y."/>
            <person name="Zhou H."/>
            <person name="Xiong C."/>
            <person name="Li S."/>
            <person name="Yu J."/>
            <person name="Hong S."/>
            <person name="Yu X."/>
            <person name="Zou P."/>
            <person name="Chen C."/>
            <person name="Chang X."/>
            <person name="Wang W."/>
            <person name="Lv Y."/>
            <person name="Sun Y."/>
            <person name="Ma L."/>
            <person name="Shen B."/>
            <person name="Zhu C."/>
        </authorList>
    </citation>
    <scope>NUCLEOTIDE SEQUENCE [LARGE SCALE GENOMIC DNA]</scope>
</reference>
<accession>A0A084WSI6</accession>
<keyword evidence="4" id="KW-1185">Reference proteome</keyword>
<name>A0A084WSI6_ANOSI</name>
<keyword evidence="1" id="KW-0732">Signal</keyword>
<feature type="chain" id="PRO_5001785240" evidence="1">
    <location>
        <begin position="20"/>
        <end position="119"/>
    </location>
</feature>
<dbReference type="Proteomes" id="UP000030765">
    <property type="component" value="Unassembled WGS sequence"/>
</dbReference>
<gene>
    <name evidence="2" type="ORF">ZHAS_00021484</name>
</gene>
<sequence>MRSFTVVAVLALSFCYVYAADEAPAKEAEAEGGKTYKRLIPADVLRGIGNRFVTFRYLRCSGHIVAYVGPSTENGLHLMHWALVRASVGTFRCCHRCSSTKAISWPITEGLTSCATLEE</sequence>
<dbReference type="EMBL" id="KE525415">
    <property type="protein sequence ID" value="KFB53180.1"/>
    <property type="molecule type" value="Genomic_DNA"/>
</dbReference>
<proteinExistence type="predicted"/>